<comment type="function">
    <text evidence="4">DNA-dependent RNA polymerase (RNAP) catalyzes the transcription of DNA into RNA using the four ribonucleoside triphosphates as substrates.</text>
</comment>
<dbReference type="InterPro" id="IPR035913">
    <property type="entry name" value="RPB5-like_sf"/>
</dbReference>
<dbReference type="GO" id="GO:0000428">
    <property type="term" value="C:DNA-directed RNA polymerase complex"/>
    <property type="evidence" value="ECO:0007669"/>
    <property type="project" value="UniProtKB-KW"/>
</dbReference>
<comment type="subunit">
    <text evidence="4">Part of the RNA polymerase complex.</text>
</comment>
<evidence type="ECO:0000256" key="1">
    <source>
        <dbReference type="ARBA" id="ARBA00022478"/>
    </source>
</evidence>
<comment type="subcellular location">
    <subcellularLocation>
        <location evidence="4">Cytoplasm</location>
    </subcellularLocation>
</comment>
<evidence type="ECO:0000256" key="2">
    <source>
        <dbReference type="ARBA" id="ARBA00023163"/>
    </source>
</evidence>
<dbReference type="HAMAP" id="MF_00025">
    <property type="entry name" value="RNApol_Rpo5_RPB5"/>
    <property type="match status" value="1"/>
</dbReference>
<comment type="similarity">
    <text evidence="3 4">Belongs to the archaeal Rpo5/eukaryotic RPB5 RNA polymerase subunit family.</text>
</comment>
<dbReference type="InterPro" id="IPR000783">
    <property type="entry name" value="RNA_pol_subH/Rpb5_C"/>
</dbReference>
<dbReference type="Gene3D" id="3.90.940.20">
    <property type="entry name" value="RPB5-like RNA polymerase subunit"/>
    <property type="match status" value="1"/>
</dbReference>
<dbReference type="GO" id="GO:0003899">
    <property type="term" value="F:DNA-directed RNA polymerase activity"/>
    <property type="evidence" value="ECO:0007669"/>
    <property type="project" value="UniProtKB-UniRule"/>
</dbReference>
<dbReference type="EMBL" id="JAKELO010000001">
    <property type="protein sequence ID" value="MDE4907042.1"/>
    <property type="molecule type" value="Genomic_DNA"/>
</dbReference>
<dbReference type="RefSeq" id="WP_274923704.1">
    <property type="nucleotide sequence ID" value="NZ_JAKELO010000001.1"/>
</dbReference>
<dbReference type="Proteomes" id="UP001143747">
    <property type="component" value="Unassembled WGS sequence"/>
</dbReference>
<dbReference type="EC" id="2.7.7.6" evidence="4"/>
<organism evidence="6 7">
    <name type="scientific">Methanogenium marinum</name>
    <dbReference type="NCBI Taxonomy" id="348610"/>
    <lineage>
        <taxon>Archaea</taxon>
        <taxon>Methanobacteriati</taxon>
        <taxon>Methanobacteriota</taxon>
        <taxon>Stenosarchaea group</taxon>
        <taxon>Methanomicrobia</taxon>
        <taxon>Methanomicrobiales</taxon>
        <taxon>Methanomicrobiaceae</taxon>
        <taxon>Methanogenium</taxon>
    </lineage>
</organism>
<protein>
    <recommendedName>
        <fullName evidence="4">DNA-directed RNA polymerase subunit Rpo5</fullName>
        <ecNumber evidence="4">2.7.7.6</ecNumber>
    </recommendedName>
    <alternativeName>
        <fullName evidence="4">DNA-directed RNA polymerase subunit H</fullName>
    </alternativeName>
</protein>
<gene>
    <name evidence="4" type="primary">rpo5</name>
    <name evidence="4" type="synonym">rpoH</name>
    <name evidence="6" type="ORF">L0665_00160</name>
</gene>
<reference evidence="6" key="1">
    <citation type="submission" date="2022-01" db="EMBL/GenBank/DDBJ databases">
        <title>Draft genome of Methanogenium marinum DSM 15558.</title>
        <authorList>
            <person name="Chen S.-C."/>
            <person name="You Y.-T."/>
        </authorList>
    </citation>
    <scope>NUCLEOTIDE SEQUENCE</scope>
    <source>
        <strain evidence="6">DSM 15558</strain>
    </source>
</reference>
<dbReference type="GO" id="GO:0042797">
    <property type="term" value="P:tRNA transcription by RNA polymerase III"/>
    <property type="evidence" value="ECO:0007669"/>
    <property type="project" value="TreeGrafter"/>
</dbReference>
<feature type="domain" description="RNA polymerase subunit H/Rpb5 C-terminal" evidence="5">
    <location>
        <begin position="6"/>
        <end position="78"/>
    </location>
</feature>
<keyword evidence="4 6" id="KW-0548">Nucleotidyltransferase</keyword>
<evidence type="ECO:0000259" key="5">
    <source>
        <dbReference type="Pfam" id="PF01191"/>
    </source>
</evidence>
<comment type="catalytic activity">
    <reaction evidence="4">
        <text>RNA(n) + a ribonucleoside 5'-triphosphate = RNA(n+1) + diphosphate</text>
        <dbReference type="Rhea" id="RHEA:21248"/>
        <dbReference type="Rhea" id="RHEA-COMP:14527"/>
        <dbReference type="Rhea" id="RHEA-COMP:17342"/>
        <dbReference type="ChEBI" id="CHEBI:33019"/>
        <dbReference type="ChEBI" id="CHEBI:61557"/>
        <dbReference type="ChEBI" id="CHEBI:140395"/>
        <dbReference type="EC" id="2.7.7.6"/>
    </reaction>
</comment>
<dbReference type="AlphaFoldDB" id="A0A9Q4KS88"/>
<keyword evidence="2 4" id="KW-0804">Transcription</keyword>
<dbReference type="GO" id="GO:0005737">
    <property type="term" value="C:cytoplasm"/>
    <property type="evidence" value="ECO:0007669"/>
    <property type="project" value="UniProtKB-SubCell"/>
</dbReference>
<dbReference type="NCBIfam" id="NF007129">
    <property type="entry name" value="PRK09570.1"/>
    <property type="match status" value="1"/>
</dbReference>
<dbReference type="GO" id="GO:0003677">
    <property type="term" value="F:DNA binding"/>
    <property type="evidence" value="ECO:0007669"/>
    <property type="project" value="InterPro"/>
</dbReference>
<keyword evidence="4 6" id="KW-0808">Transferase</keyword>
<evidence type="ECO:0000256" key="3">
    <source>
        <dbReference type="ARBA" id="ARBA00025765"/>
    </source>
</evidence>
<dbReference type="PANTHER" id="PTHR10535:SF0">
    <property type="entry name" value="DNA-DIRECTED RNA POLYMERASES I, II, AND III SUBUNIT RPABC1"/>
    <property type="match status" value="1"/>
</dbReference>
<accession>A0A9Q4KS88</accession>
<dbReference type="GO" id="GO:0006362">
    <property type="term" value="P:transcription elongation by RNA polymerase I"/>
    <property type="evidence" value="ECO:0007669"/>
    <property type="project" value="TreeGrafter"/>
</dbReference>
<proteinExistence type="inferred from homology"/>
<sequence length="84" mass="9822">MDTKDFSVIEHVMVPEHHVMTREEVDDLLLKYKISYDQLPKIYHDDPAVKTIDGKVNDVIRIVRNSQTAGRAESFRMVVKRPKK</sequence>
<comment type="caution">
    <text evidence="6">The sequence shown here is derived from an EMBL/GenBank/DDBJ whole genome shotgun (WGS) entry which is preliminary data.</text>
</comment>
<evidence type="ECO:0000256" key="4">
    <source>
        <dbReference type="HAMAP-Rule" id="MF_00025"/>
    </source>
</evidence>
<dbReference type="SUPFAM" id="SSF55287">
    <property type="entry name" value="RPB5-like RNA polymerase subunit"/>
    <property type="match status" value="1"/>
</dbReference>
<dbReference type="Pfam" id="PF01191">
    <property type="entry name" value="RNA_pol_Rpb5_C"/>
    <property type="match status" value="1"/>
</dbReference>
<keyword evidence="4" id="KW-0963">Cytoplasm</keyword>
<evidence type="ECO:0000313" key="7">
    <source>
        <dbReference type="Proteomes" id="UP001143747"/>
    </source>
</evidence>
<evidence type="ECO:0000313" key="6">
    <source>
        <dbReference type="EMBL" id="MDE4907042.1"/>
    </source>
</evidence>
<keyword evidence="7" id="KW-1185">Reference proteome</keyword>
<name>A0A9Q4KS88_9EURY</name>
<dbReference type="InterPro" id="IPR020608">
    <property type="entry name" value="RNA_pol_subH/Rpb5_CS"/>
</dbReference>
<keyword evidence="1 4" id="KW-0240">DNA-directed RNA polymerase</keyword>
<dbReference type="PANTHER" id="PTHR10535">
    <property type="entry name" value="DNA-DIRECTED RNA POLYMERASES I, II, AND III SUBUNIT RPABC1"/>
    <property type="match status" value="1"/>
</dbReference>
<dbReference type="GO" id="GO:0006366">
    <property type="term" value="P:transcription by RNA polymerase II"/>
    <property type="evidence" value="ECO:0007669"/>
    <property type="project" value="TreeGrafter"/>
</dbReference>
<dbReference type="PROSITE" id="PS01110">
    <property type="entry name" value="RNA_POL_H_23KD"/>
    <property type="match status" value="1"/>
</dbReference>
<dbReference type="InterPro" id="IPR014381">
    <property type="entry name" value="Arch_Rpo5/euc_Rpb5"/>
</dbReference>